<name>A0A540NPD8_MALBA</name>
<evidence type="ECO:0000313" key="2">
    <source>
        <dbReference type="Proteomes" id="UP000315295"/>
    </source>
</evidence>
<reference evidence="1 2" key="1">
    <citation type="journal article" date="2019" name="G3 (Bethesda)">
        <title>Sequencing of a Wild Apple (Malus baccata) Genome Unravels the Differences Between Cultivated and Wild Apple Species Regarding Disease Resistance and Cold Tolerance.</title>
        <authorList>
            <person name="Chen X."/>
        </authorList>
    </citation>
    <scope>NUCLEOTIDE SEQUENCE [LARGE SCALE GENOMIC DNA]</scope>
    <source>
        <strain evidence="2">cv. Shandingzi</strain>
        <tissue evidence="1">Leaves</tissue>
    </source>
</reference>
<accession>A0A540NPD8</accession>
<evidence type="ECO:0000313" key="1">
    <source>
        <dbReference type="EMBL" id="TQE12390.1"/>
    </source>
</evidence>
<comment type="caution">
    <text evidence="1">The sequence shown here is derived from an EMBL/GenBank/DDBJ whole genome shotgun (WGS) entry which is preliminary data.</text>
</comment>
<dbReference type="Proteomes" id="UP000315295">
    <property type="component" value="Unassembled WGS sequence"/>
</dbReference>
<protein>
    <submittedName>
        <fullName evidence="1">Uncharacterized protein</fullName>
    </submittedName>
</protein>
<dbReference type="EMBL" id="VIEB01000020">
    <property type="protein sequence ID" value="TQE12390.1"/>
    <property type="molecule type" value="Genomic_DNA"/>
</dbReference>
<proteinExistence type="predicted"/>
<sequence length="152" mass="16785">MVVFLLKLVFFAFSFISNLVTRLIFSATAHLLVLLIQGFRTPGQAIHGTLQLVTEVIKSCSEYFAGLVMEAISATISTFFDFLKGSVTGFAGITTSAIVGLVEKTKTSLESVDGLLTDYPEVSKGFSEMVYRIVNNTWNDFKDAFEYVRENA</sequence>
<keyword evidence="2" id="KW-1185">Reference proteome</keyword>
<organism evidence="1 2">
    <name type="scientific">Malus baccata</name>
    <name type="common">Siberian crab apple</name>
    <name type="synonym">Pyrus baccata</name>
    <dbReference type="NCBI Taxonomy" id="106549"/>
    <lineage>
        <taxon>Eukaryota</taxon>
        <taxon>Viridiplantae</taxon>
        <taxon>Streptophyta</taxon>
        <taxon>Embryophyta</taxon>
        <taxon>Tracheophyta</taxon>
        <taxon>Spermatophyta</taxon>
        <taxon>Magnoliopsida</taxon>
        <taxon>eudicotyledons</taxon>
        <taxon>Gunneridae</taxon>
        <taxon>Pentapetalae</taxon>
        <taxon>rosids</taxon>
        <taxon>fabids</taxon>
        <taxon>Rosales</taxon>
        <taxon>Rosaceae</taxon>
        <taxon>Amygdaloideae</taxon>
        <taxon>Maleae</taxon>
        <taxon>Malus</taxon>
    </lineage>
</organism>
<gene>
    <name evidence="1" type="ORF">C1H46_002043</name>
</gene>
<dbReference type="AlphaFoldDB" id="A0A540NPD8"/>